<keyword evidence="3" id="KW-1185">Reference proteome</keyword>
<dbReference type="RefSeq" id="WP_270109279.1">
    <property type="nucleotide sequence ID" value="NZ_JAPZVP010000005.1"/>
</dbReference>
<accession>A0A9X3SPK0</accession>
<dbReference type="EMBL" id="JAPZVP010000005">
    <property type="protein sequence ID" value="MDA1359442.1"/>
    <property type="molecule type" value="Genomic_DNA"/>
</dbReference>
<protein>
    <recommendedName>
        <fullName evidence="4">Secreted protein</fullName>
    </recommendedName>
</protein>
<name>A0A9X3SPK0_9ACTN</name>
<evidence type="ECO:0008006" key="4">
    <source>
        <dbReference type="Google" id="ProtNLM"/>
    </source>
</evidence>
<dbReference type="Proteomes" id="UP001146067">
    <property type="component" value="Unassembled WGS sequence"/>
</dbReference>
<evidence type="ECO:0000313" key="2">
    <source>
        <dbReference type="EMBL" id="MDA1359442.1"/>
    </source>
</evidence>
<keyword evidence="1" id="KW-0732">Signal</keyword>
<evidence type="ECO:0000256" key="1">
    <source>
        <dbReference type="SAM" id="SignalP"/>
    </source>
</evidence>
<reference evidence="2" key="1">
    <citation type="submission" date="2022-12" db="EMBL/GenBank/DDBJ databases">
        <title>Gycomyces niveus sp.nov.,a novel actinomycete isolated from soil in Shouguan.</title>
        <authorList>
            <person name="Yang X."/>
        </authorList>
    </citation>
    <scope>NUCLEOTIDE SEQUENCE</scope>
    <source>
        <strain evidence="2">NEAU-A15</strain>
    </source>
</reference>
<comment type="caution">
    <text evidence="2">The sequence shown here is derived from an EMBL/GenBank/DDBJ whole genome shotgun (WGS) entry which is preliminary data.</text>
</comment>
<dbReference type="AlphaFoldDB" id="A0A9X3SPK0"/>
<organism evidence="2 3">
    <name type="scientific">Glycomyces luteolus</name>
    <dbReference type="NCBI Taxonomy" id="2670330"/>
    <lineage>
        <taxon>Bacteria</taxon>
        <taxon>Bacillati</taxon>
        <taxon>Actinomycetota</taxon>
        <taxon>Actinomycetes</taxon>
        <taxon>Glycomycetales</taxon>
        <taxon>Glycomycetaceae</taxon>
        <taxon>Glycomyces</taxon>
    </lineage>
</organism>
<gene>
    <name evidence="2" type="ORF">O1R50_07410</name>
</gene>
<sequence length="163" mass="16400">MRYQIIAAAGVAAAAIIPAGSAAASTPDWLTLASVETGPTPVSALCEEAEGSYIDPACANIVGNGGDRAAEVHGESMPETHEGPGGMPTVANVDLRDFAKWQVCGVNVAATGTETDCDNSTSADREPVGADNGMSLVNVDATGAFEWNVCGVAVLQADSATDC</sequence>
<feature type="chain" id="PRO_5040871209" description="Secreted protein" evidence="1">
    <location>
        <begin position="25"/>
        <end position="163"/>
    </location>
</feature>
<evidence type="ECO:0000313" key="3">
    <source>
        <dbReference type="Proteomes" id="UP001146067"/>
    </source>
</evidence>
<proteinExistence type="predicted"/>
<feature type="signal peptide" evidence="1">
    <location>
        <begin position="1"/>
        <end position="24"/>
    </location>
</feature>